<organism evidence="15 16">
    <name type="scientific">Dyella tabacisoli</name>
    <dbReference type="NCBI Taxonomy" id="2282381"/>
    <lineage>
        <taxon>Bacteria</taxon>
        <taxon>Pseudomonadati</taxon>
        <taxon>Pseudomonadota</taxon>
        <taxon>Gammaproteobacteria</taxon>
        <taxon>Lysobacterales</taxon>
        <taxon>Rhodanobacteraceae</taxon>
        <taxon>Dyella</taxon>
    </lineage>
</organism>
<dbReference type="AlphaFoldDB" id="A0A369UJ45"/>
<feature type="transmembrane region" description="Helical" evidence="13">
    <location>
        <begin position="16"/>
        <end position="36"/>
    </location>
</feature>
<dbReference type="GO" id="GO:0046872">
    <property type="term" value="F:metal ion binding"/>
    <property type="evidence" value="ECO:0007669"/>
    <property type="project" value="UniProtKB-KW"/>
</dbReference>
<name>A0A369UJ45_9GAMM</name>
<dbReference type="SUPFAM" id="SSF81342">
    <property type="entry name" value="Transmembrane di-heme cytochromes"/>
    <property type="match status" value="1"/>
</dbReference>
<feature type="transmembrane region" description="Helical" evidence="13">
    <location>
        <begin position="89"/>
        <end position="109"/>
    </location>
</feature>
<comment type="subcellular location">
    <subcellularLocation>
        <location evidence="2">Cell membrane</location>
        <topology evidence="2">Multi-pass membrane protein</topology>
    </subcellularLocation>
</comment>
<evidence type="ECO:0000256" key="13">
    <source>
        <dbReference type="SAM" id="Phobius"/>
    </source>
</evidence>
<evidence type="ECO:0000256" key="7">
    <source>
        <dbReference type="ARBA" id="ARBA00022723"/>
    </source>
</evidence>
<reference evidence="15 16" key="1">
    <citation type="submission" date="2018-07" db="EMBL/GenBank/DDBJ databases">
        <title>Dyella tabacisoli L4-6T, whole genome shotgun sequence.</title>
        <authorList>
            <person name="Zhou X.-K."/>
            <person name="Li W.-J."/>
            <person name="Duan Y.-Q."/>
        </authorList>
    </citation>
    <scope>NUCLEOTIDE SEQUENCE [LARGE SCALE GENOMIC DNA]</scope>
    <source>
        <strain evidence="15 16">L4-6</strain>
    </source>
</reference>
<protein>
    <submittedName>
        <fullName evidence="15">Cytochrome b</fullName>
    </submittedName>
</protein>
<evidence type="ECO:0000313" key="15">
    <source>
        <dbReference type="EMBL" id="RDD80537.1"/>
    </source>
</evidence>
<comment type="caution">
    <text evidence="15">The sequence shown here is derived from an EMBL/GenBank/DDBJ whole genome shotgun (WGS) entry which is preliminary data.</text>
</comment>
<sequence length="194" mass="21925">MSLRSNDRQWGSVAKFFHWLMALGILGVGIVGLLMTDMAPSMNKINVYALHKSAGLTILALFLLRLLWRLIDRRPPDEPAPRWQHLAAHVTHGVLYVLIAAIPLSGWWFNSVHGYPLQWFKQFNMPALAEKNEAVEHLAGTVHEYLFWLLILVLVAHAGAALKHHVLDKDNVLRRMLPFGKIRDASTTSQGDKP</sequence>
<comment type="similarity">
    <text evidence="12">Belongs to the cytochrome b561 family.</text>
</comment>
<evidence type="ECO:0000259" key="14">
    <source>
        <dbReference type="Pfam" id="PF01292"/>
    </source>
</evidence>
<evidence type="ECO:0000256" key="1">
    <source>
        <dbReference type="ARBA" id="ARBA00001970"/>
    </source>
</evidence>
<gene>
    <name evidence="15" type="ORF">DVJ77_16795</name>
</gene>
<evidence type="ECO:0000256" key="4">
    <source>
        <dbReference type="ARBA" id="ARBA00022475"/>
    </source>
</evidence>
<feature type="transmembrane region" description="Helical" evidence="13">
    <location>
        <begin position="48"/>
        <end position="68"/>
    </location>
</feature>
<comment type="cofactor">
    <cofactor evidence="1">
        <name>heme b</name>
        <dbReference type="ChEBI" id="CHEBI:60344"/>
    </cofactor>
</comment>
<accession>A0A369UJ45</accession>
<dbReference type="GO" id="GO:0022904">
    <property type="term" value="P:respiratory electron transport chain"/>
    <property type="evidence" value="ECO:0007669"/>
    <property type="project" value="InterPro"/>
</dbReference>
<evidence type="ECO:0000313" key="16">
    <source>
        <dbReference type="Proteomes" id="UP000253782"/>
    </source>
</evidence>
<keyword evidence="5" id="KW-0349">Heme</keyword>
<dbReference type="GO" id="GO:0020037">
    <property type="term" value="F:heme binding"/>
    <property type="evidence" value="ECO:0007669"/>
    <property type="project" value="TreeGrafter"/>
</dbReference>
<keyword evidence="8" id="KW-0249">Electron transport</keyword>
<evidence type="ECO:0000256" key="6">
    <source>
        <dbReference type="ARBA" id="ARBA00022692"/>
    </source>
</evidence>
<dbReference type="GO" id="GO:0009055">
    <property type="term" value="F:electron transfer activity"/>
    <property type="evidence" value="ECO:0007669"/>
    <property type="project" value="InterPro"/>
</dbReference>
<keyword evidence="3" id="KW-0813">Transport</keyword>
<keyword evidence="10" id="KW-0408">Iron</keyword>
<keyword evidence="11 13" id="KW-0472">Membrane</keyword>
<evidence type="ECO:0000256" key="5">
    <source>
        <dbReference type="ARBA" id="ARBA00022617"/>
    </source>
</evidence>
<keyword evidence="4" id="KW-1003">Cell membrane</keyword>
<dbReference type="Proteomes" id="UP000253782">
    <property type="component" value="Unassembled WGS sequence"/>
</dbReference>
<evidence type="ECO:0000256" key="10">
    <source>
        <dbReference type="ARBA" id="ARBA00023004"/>
    </source>
</evidence>
<keyword evidence="6 13" id="KW-0812">Transmembrane</keyword>
<feature type="domain" description="Cytochrome b561 bacterial/Ni-hydrogenase" evidence="14">
    <location>
        <begin position="10"/>
        <end position="178"/>
    </location>
</feature>
<proteinExistence type="inferred from homology"/>
<evidence type="ECO:0000256" key="11">
    <source>
        <dbReference type="ARBA" id="ARBA00023136"/>
    </source>
</evidence>
<dbReference type="Gene3D" id="1.20.950.20">
    <property type="entry name" value="Transmembrane di-heme cytochromes, Chain C"/>
    <property type="match status" value="1"/>
</dbReference>
<dbReference type="RefSeq" id="WP_114846665.1">
    <property type="nucleotide sequence ID" value="NZ_JBHSPE010000025.1"/>
</dbReference>
<dbReference type="Pfam" id="PF01292">
    <property type="entry name" value="Ni_hydr_CYTB"/>
    <property type="match status" value="1"/>
</dbReference>
<evidence type="ECO:0000256" key="8">
    <source>
        <dbReference type="ARBA" id="ARBA00022982"/>
    </source>
</evidence>
<keyword evidence="9 13" id="KW-1133">Transmembrane helix</keyword>
<keyword evidence="7" id="KW-0479">Metal-binding</keyword>
<dbReference type="OrthoDB" id="8589936at2"/>
<dbReference type="PANTHER" id="PTHR30529">
    <property type="entry name" value="CYTOCHROME B561"/>
    <property type="match status" value="1"/>
</dbReference>
<feature type="transmembrane region" description="Helical" evidence="13">
    <location>
        <begin position="145"/>
        <end position="166"/>
    </location>
</feature>
<dbReference type="GO" id="GO:0005886">
    <property type="term" value="C:plasma membrane"/>
    <property type="evidence" value="ECO:0007669"/>
    <property type="project" value="UniProtKB-SubCell"/>
</dbReference>
<evidence type="ECO:0000256" key="9">
    <source>
        <dbReference type="ARBA" id="ARBA00022989"/>
    </source>
</evidence>
<evidence type="ECO:0000256" key="3">
    <source>
        <dbReference type="ARBA" id="ARBA00022448"/>
    </source>
</evidence>
<dbReference type="InterPro" id="IPR011577">
    <property type="entry name" value="Cyt_b561_bac/Ni-Hgenase"/>
</dbReference>
<dbReference type="EMBL" id="QQAH01000016">
    <property type="protein sequence ID" value="RDD80537.1"/>
    <property type="molecule type" value="Genomic_DNA"/>
</dbReference>
<dbReference type="InterPro" id="IPR052168">
    <property type="entry name" value="Cytochrome_b561_oxidase"/>
</dbReference>
<keyword evidence="16" id="KW-1185">Reference proteome</keyword>
<dbReference type="InterPro" id="IPR016174">
    <property type="entry name" value="Di-haem_cyt_TM"/>
</dbReference>
<evidence type="ECO:0000256" key="12">
    <source>
        <dbReference type="ARBA" id="ARBA00037975"/>
    </source>
</evidence>
<dbReference type="PANTHER" id="PTHR30529:SF7">
    <property type="entry name" value="CYTOCHROME B561 BACTERIAL_NI-HYDROGENASE DOMAIN-CONTAINING PROTEIN"/>
    <property type="match status" value="1"/>
</dbReference>
<evidence type="ECO:0000256" key="2">
    <source>
        <dbReference type="ARBA" id="ARBA00004651"/>
    </source>
</evidence>